<dbReference type="RefSeq" id="WP_149546427.1">
    <property type="nucleotide sequence ID" value="NZ_VTPS01000050.1"/>
</dbReference>
<keyword evidence="2" id="KW-1185">Reference proteome</keyword>
<dbReference type="AlphaFoldDB" id="A0A5D8Q5M8"/>
<dbReference type="EMBL" id="VTPS01000050">
    <property type="protein sequence ID" value="TZE79727.1"/>
    <property type="molecule type" value="Genomic_DNA"/>
</dbReference>
<dbReference type="GO" id="GO:0006313">
    <property type="term" value="P:DNA transposition"/>
    <property type="evidence" value="ECO:0007669"/>
    <property type="project" value="InterPro"/>
</dbReference>
<comment type="caution">
    <text evidence="1">The sequence shown here is derived from an EMBL/GenBank/DDBJ whole genome shotgun (WGS) entry which is preliminary data.</text>
</comment>
<dbReference type="InterPro" id="IPR009057">
    <property type="entry name" value="Homeodomain-like_sf"/>
</dbReference>
<dbReference type="InterPro" id="IPR002514">
    <property type="entry name" value="Transposase_8"/>
</dbReference>
<evidence type="ECO:0000313" key="2">
    <source>
        <dbReference type="Proteomes" id="UP000322976"/>
    </source>
</evidence>
<gene>
    <name evidence="1" type="ORF">FWJ32_13205</name>
</gene>
<sequence>MAAHKNFTLEEKLAILAEAESSSTTKIAVCRKHGISKGTLDYWKKHLMNTENYPEDELAKLKKENIMLRSIIVDKDLEIAYLKELLKKTNRS</sequence>
<dbReference type="GO" id="GO:0004803">
    <property type="term" value="F:transposase activity"/>
    <property type="evidence" value="ECO:0007669"/>
    <property type="project" value="InterPro"/>
</dbReference>
<dbReference type="Pfam" id="PF01527">
    <property type="entry name" value="HTH_Tnp_1"/>
    <property type="match status" value="1"/>
</dbReference>
<evidence type="ECO:0000313" key="1">
    <source>
        <dbReference type="EMBL" id="TZE79727.1"/>
    </source>
</evidence>
<dbReference type="Gene3D" id="1.10.10.60">
    <property type="entry name" value="Homeodomain-like"/>
    <property type="match status" value="1"/>
</dbReference>
<protein>
    <submittedName>
        <fullName evidence="1">Transposase</fullName>
    </submittedName>
</protein>
<dbReference type="SUPFAM" id="SSF46689">
    <property type="entry name" value="Homeodomain-like"/>
    <property type="match status" value="1"/>
</dbReference>
<reference evidence="1 2" key="1">
    <citation type="submission" date="2019-08" db="EMBL/GenBank/DDBJ databases">
        <title>Calorimonas adulescens gen. nov., sp. nov., an anaerobic thermophilic bacterium from Sakhalin hot spring.</title>
        <authorList>
            <person name="Khomyakova M.A."/>
            <person name="Merkel A.Y."/>
            <person name="Novikov A."/>
            <person name="Bonch-Osmolovskaya E.A."/>
            <person name="Slobodkin A.I."/>
        </authorList>
    </citation>
    <scope>NUCLEOTIDE SEQUENCE [LARGE SCALE GENOMIC DNA]</scope>
    <source>
        <strain evidence="1 2">A05MB</strain>
    </source>
</reference>
<accession>A0A5D8Q5M8</accession>
<name>A0A5D8Q5M8_9THEO</name>
<proteinExistence type="predicted"/>
<dbReference type="Proteomes" id="UP000322976">
    <property type="component" value="Unassembled WGS sequence"/>
</dbReference>
<organism evidence="1 2">
    <name type="scientific">Calorimonas adulescens</name>
    <dbReference type="NCBI Taxonomy" id="2606906"/>
    <lineage>
        <taxon>Bacteria</taxon>
        <taxon>Bacillati</taxon>
        <taxon>Bacillota</taxon>
        <taxon>Clostridia</taxon>
        <taxon>Thermoanaerobacterales</taxon>
        <taxon>Thermoanaerobacteraceae</taxon>
        <taxon>Calorimonas</taxon>
    </lineage>
</organism>
<dbReference type="GO" id="GO:0003677">
    <property type="term" value="F:DNA binding"/>
    <property type="evidence" value="ECO:0007669"/>
    <property type="project" value="InterPro"/>
</dbReference>